<reference evidence="3 4" key="1">
    <citation type="submission" date="2021-02" db="EMBL/GenBank/DDBJ databases">
        <title>Streptomyces spirodelae sp. nov., isolated from duckweed.</title>
        <authorList>
            <person name="Saimee Y."/>
            <person name="Duangmal K."/>
        </authorList>
    </citation>
    <scope>NUCLEOTIDE SEQUENCE [LARGE SCALE GENOMIC DNA]</scope>
    <source>
        <strain evidence="3 4">DSM 42105</strain>
    </source>
</reference>
<feature type="compositionally biased region" description="Basic and acidic residues" evidence="1">
    <location>
        <begin position="165"/>
        <end position="178"/>
    </location>
</feature>
<dbReference type="SUPFAM" id="SSF46785">
    <property type="entry name" value="Winged helix' DNA-binding domain"/>
    <property type="match status" value="1"/>
</dbReference>
<dbReference type="InterPro" id="IPR011991">
    <property type="entry name" value="ArsR-like_HTH"/>
</dbReference>
<keyword evidence="4" id="KW-1185">Reference proteome</keyword>
<dbReference type="Pfam" id="PF01047">
    <property type="entry name" value="MarR"/>
    <property type="match status" value="1"/>
</dbReference>
<dbReference type="PANTHER" id="PTHR39515:SF2">
    <property type="entry name" value="HTH-TYPE TRANSCRIPTIONAL REGULATOR RV0880"/>
    <property type="match status" value="1"/>
</dbReference>
<dbReference type="CDD" id="cd00090">
    <property type="entry name" value="HTH_ARSR"/>
    <property type="match status" value="1"/>
</dbReference>
<protein>
    <submittedName>
        <fullName evidence="3">Winged helix-turn-helix transcriptional regulator</fullName>
    </submittedName>
</protein>
<sequence length="188" mass="20120">MDTATRIGRLIGPLRRAVLRTRRIEGLPDLPEAQIELLRSLAEDGPCTPREVAGRLRIAPSTVSNLVRAMTASGLVERTPSATDLRTVRLAASPKALDMLGRYDRVSTGALRRALDELGPERREVLERALPVFAELLTVLEAQSQPGAASVGSPGEPVRGTGQEPVRETGQEPGRENGQESGQESGAV</sequence>
<organism evidence="3 4">
    <name type="scientific">Streptomyces smyrnaeus</name>
    <dbReference type="NCBI Taxonomy" id="1387713"/>
    <lineage>
        <taxon>Bacteria</taxon>
        <taxon>Bacillati</taxon>
        <taxon>Actinomycetota</taxon>
        <taxon>Actinomycetes</taxon>
        <taxon>Kitasatosporales</taxon>
        <taxon>Streptomycetaceae</taxon>
        <taxon>Streptomyces</taxon>
    </lineage>
</organism>
<accession>A0ABS3Y336</accession>
<dbReference type="SMART" id="SM00347">
    <property type="entry name" value="HTH_MARR"/>
    <property type="match status" value="1"/>
</dbReference>
<dbReference type="PROSITE" id="PS50995">
    <property type="entry name" value="HTH_MARR_2"/>
    <property type="match status" value="1"/>
</dbReference>
<feature type="region of interest" description="Disordered" evidence="1">
    <location>
        <begin position="144"/>
        <end position="188"/>
    </location>
</feature>
<evidence type="ECO:0000256" key="1">
    <source>
        <dbReference type="SAM" id="MobiDB-lite"/>
    </source>
</evidence>
<evidence type="ECO:0000313" key="4">
    <source>
        <dbReference type="Proteomes" id="UP000721954"/>
    </source>
</evidence>
<comment type="caution">
    <text evidence="3">The sequence shown here is derived from an EMBL/GenBank/DDBJ whole genome shotgun (WGS) entry which is preliminary data.</text>
</comment>
<dbReference type="InterPro" id="IPR000835">
    <property type="entry name" value="HTH_MarR-typ"/>
</dbReference>
<dbReference type="Gene3D" id="1.10.10.10">
    <property type="entry name" value="Winged helix-like DNA-binding domain superfamily/Winged helix DNA-binding domain"/>
    <property type="match status" value="1"/>
</dbReference>
<evidence type="ECO:0000313" key="3">
    <source>
        <dbReference type="EMBL" id="MBO8202068.1"/>
    </source>
</evidence>
<dbReference type="GeneID" id="96262431"/>
<gene>
    <name evidence="3" type="ORF">JW613_27790</name>
</gene>
<dbReference type="InterPro" id="IPR052526">
    <property type="entry name" value="HTH-type_Bedaq_tolerance"/>
</dbReference>
<dbReference type="PANTHER" id="PTHR39515">
    <property type="entry name" value="CONSERVED PROTEIN"/>
    <property type="match status" value="1"/>
</dbReference>
<dbReference type="EMBL" id="JAFFZM010000020">
    <property type="protein sequence ID" value="MBO8202068.1"/>
    <property type="molecule type" value="Genomic_DNA"/>
</dbReference>
<evidence type="ECO:0000259" key="2">
    <source>
        <dbReference type="PROSITE" id="PS50995"/>
    </source>
</evidence>
<dbReference type="InterPro" id="IPR036388">
    <property type="entry name" value="WH-like_DNA-bd_sf"/>
</dbReference>
<feature type="domain" description="HTH marR-type" evidence="2">
    <location>
        <begin position="4"/>
        <end position="135"/>
    </location>
</feature>
<proteinExistence type="predicted"/>
<dbReference type="Proteomes" id="UP000721954">
    <property type="component" value="Unassembled WGS sequence"/>
</dbReference>
<dbReference type="InterPro" id="IPR036390">
    <property type="entry name" value="WH_DNA-bd_sf"/>
</dbReference>
<dbReference type="RefSeq" id="WP_209213634.1">
    <property type="nucleotide sequence ID" value="NZ_JAFFZM010000020.1"/>
</dbReference>
<name>A0ABS3Y336_9ACTN</name>
<feature type="compositionally biased region" description="Polar residues" evidence="1">
    <location>
        <begin position="179"/>
        <end position="188"/>
    </location>
</feature>